<evidence type="ECO:0000313" key="1">
    <source>
        <dbReference type="EMBL" id="KKN28763.1"/>
    </source>
</evidence>
<accession>A0A0F9SHE5</accession>
<dbReference type="Pfam" id="PF02945">
    <property type="entry name" value="Endonuclease_7"/>
    <property type="match status" value="1"/>
</dbReference>
<dbReference type="InterPro" id="IPR038563">
    <property type="entry name" value="Endonuclease_7_sf"/>
</dbReference>
<evidence type="ECO:0008006" key="2">
    <source>
        <dbReference type="Google" id="ProtNLM"/>
    </source>
</evidence>
<dbReference type="SUPFAM" id="SSF54060">
    <property type="entry name" value="His-Me finger endonucleases"/>
    <property type="match status" value="1"/>
</dbReference>
<dbReference type="EMBL" id="LAZR01002536">
    <property type="protein sequence ID" value="KKN28763.1"/>
    <property type="molecule type" value="Genomic_DNA"/>
</dbReference>
<dbReference type="Gene3D" id="3.40.1800.10">
    <property type="entry name" value="His-Me finger endonucleases"/>
    <property type="match status" value="1"/>
</dbReference>
<sequence>MNTQRLIRAFKAGESVLSLSRRTEHTRYAITGALIDAGVLTRKRRKKPDSRGRYRCSGCGKWFLPKDMPRFRYSEYQCSGCVLDKQQNRKDLPDYAALVERYGNRCAICGCKAGHTSKRGIKARFAVDHSHRTGRIRGLLCGRCNRGLGFFGDSVKNLQSAIRYLKNSRG</sequence>
<organism evidence="1">
    <name type="scientific">marine sediment metagenome</name>
    <dbReference type="NCBI Taxonomy" id="412755"/>
    <lineage>
        <taxon>unclassified sequences</taxon>
        <taxon>metagenomes</taxon>
        <taxon>ecological metagenomes</taxon>
    </lineage>
</organism>
<name>A0A0F9SHE5_9ZZZZ</name>
<proteinExistence type="predicted"/>
<dbReference type="AlphaFoldDB" id="A0A0F9SHE5"/>
<protein>
    <recommendedName>
        <fullName evidence="2">Recombination endonuclease VII</fullName>
    </recommendedName>
</protein>
<dbReference type="InterPro" id="IPR004211">
    <property type="entry name" value="Endonuclease_7"/>
</dbReference>
<comment type="caution">
    <text evidence="1">The sequence shown here is derived from an EMBL/GenBank/DDBJ whole genome shotgun (WGS) entry which is preliminary data.</text>
</comment>
<gene>
    <name evidence="1" type="ORF">LCGC14_0851000</name>
</gene>
<reference evidence="1" key="1">
    <citation type="journal article" date="2015" name="Nature">
        <title>Complex archaea that bridge the gap between prokaryotes and eukaryotes.</title>
        <authorList>
            <person name="Spang A."/>
            <person name="Saw J.H."/>
            <person name="Jorgensen S.L."/>
            <person name="Zaremba-Niedzwiedzka K."/>
            <person name="Martijn J."/>
            <person name="Lind A.E."/>
            <person name="van Eijk R."/>
            <person name="Schleper C."/>
            <person name="Guy L."/>
            <person name="Ettema T.J."/>
        </authorList>
    </citation>
    <scope>NUCLEOTIDE SEQUENCE</scope>
</reference>
<dbReference type="InterPro" id="IPR044925">
    <property type="entry name" value="His-Me_finger_sf"/>
</dbReference>